<evidence type="ECO:0000313" key="3">
    <source>
        <dbReference type="Proteomes" id="UP000734218"/>
    </source>
</evidence>
<protein>
    <submittedName>
        <fullName evidence="2">Transglutaminase-like putative cysteine protease</fullName>
    </submittedName>
</protein>
<evidence type="ECO:0000259" key="1">
    <source>
        <dbReference type="SMART" id="SM00460"/>
    </source>
</evidence>
<organism evidence="2 3">
    <name type="scientific">Sphingomonas jejuensis</name>
    <dbReference type="NCBI Taxonomy" id="904715"/>
    <lineage>
        <taxon>Bacteria</taxon>
        <taxon>Pseudomonadati</taxon>
        <taxon>Pseudomonadota</taxon>
        <taxon>Alphaproteobacteria</taxon>
        <taxon>Sphingomonadales</taxon>
        <taxon>Sphingomonadaceae</taxon>
        <taxon>Sphingomonas</taxon>
    </lineage>
</organism>
<dbReference type="SMART" id="SM00460">
    <property type="entry name" value="TGc"/>
    <property type="match status" value="1"/>
</dbReference>
<keyword evidence="3" id="KW-1185">Reference proteome</keyword>
<proteinExistence type="predicted"/>
<reference evidence="2 3" key="1">
    <citation type="submission" date="2020-03" db="EMBL/GenBank/DDBJ databases">
        <title>Genomic Encyclopedia of Type Strains, Phase IV (KMG-IV): sequencing the most valuable type-strain genomes for metagenomic binning, comparative biology and taxonomic classification.</title>
        <authorList>
            <person name="Goeker M."/>
        </authorList>
    </citation>
    <scope>NUCLEOTIDE SEQUENCE [LARGE SCALE GENOMIC DNA]</scope>
    <source>
        <strain evidence="2 3">DSM 27651</strain>
    </source>
</reference>
<dbReference type="EMBL" id="JAATJE010000001">
    <property type="protein sequence ID" value="NJC34000.1"/>
    <property type="molecule type" value="Genomic_DNA"/>
</dbReference>
<feature type="domain" description="Transglutaminase-like" evidence="1">
    <location>
        <begin position="175"/>
        <end position="242"/>
    </location>
</feature>
<dbReference type="InterPro" id="IPR038765">
    <property type="entry name" value="Papain-like_cys_pep_sf"/>
</dbReference>
<dbReference type="InterPro" id="IPR013589">
    <property type="entry name" value="Bac_transglu_N"/>
</dbReference>
<dbReference type="Proteomes" id="UP000734218">
    <property type="component" value="Unassembled WGS sequence"/>
</dbReference>
<dbReference type="SUPFAM" id="SSF54001">
    <property type="entry name" value="Cysteine proteinases"/>
    <property type="match status" value="1"/>
</dbReference>
<dbReference type="InterPro" id="IPR002931">
    <property type="entry name" value="Transglutaminase-like"/>
</dbReference>
<dbReference type="Pfam" id="PF08379">
    <property type="entry name" value="Bact_transglu_N"/>
    <property type="match status" value="1"/>
</dbReference>
<dbReference type="Pfam" id="PF01841">
    <property type="entry name" value="Transglut_core"/>
    <property type="match status" value="1"/>
</dbReference>
<accession>A0ABX0XL89</accession>
<dbReference type="RefSeq" id="WP_167953909.1">
    <property type="nucleotide sequence ID" value="NZ_JAATJE010000001.1"/>
</dbReference>
<dbReference type="PANTHER" id="PTHR33490">
    <property type="entry name" value="BLR5614 PROTEIN-RELATED"/>
    <property type="match status" value="1"/>
</dbReference>
<evidence type="ECO:0000313" key="2">
    <source>
        <dbReference type="EMBL" id="NJC34000.1"/>
    </source>
</evidence>
<name>A0ABX0XL89_9SPHN</name>
<dbReference type="PANTHER" id="PTHR33490:SF1">
    <property type="entry name" value="SLL1233 PROTEIN"/>
    <property type="match status" value="1"/>
</dbReference>
<gene>
    <name evidence="2" type="ORF">GGR88_001474</name>
</gene>
<comment type="caution">
    <text evidence="2">The sequence shown here is derived from an EMBL/GenBank/DDBJ whole genome shotgun (WGS) entry which is preliminary data.</text>
</comment>
<dbReference type="Gene3D" id="3.10.620.30">
    <property type="match status" value="1"/>
</dbReference>
<sequence length="303" mass="33229">MPILTIDHVTTYRYSKPVSFGEHRIMMRPRAAHDQRILEADLDIDPAPQRVRWVHDVFGNSVALATFSRRARALRVASRVRLEHEPLDGGGIEVEDYARRYPFSYAAEDMADLLRTIERQHPDPARLVDRWARGFVRMDRPTETLALLAAMTAAIRRDFTYVPRHAEGTQTPVETLGVRQGTCRDFAMLMIEAARSLGLAAHFVSGYVYSPRGAGVVGGGNTHAWVRIFLPGSGWIEYDPTNGIVGGNGLVRVAVARDPRQAVPLSGSFIGFPGSNAGMDVSVDIRMDGDQRYGSGAAAAGAA</sequence>